<reference evidence="19" key="3">
    <citation type="submission" date="2025-09" db="UniProtKB">
        <authorList>
            <consortium name="Ensembl"/>
        </authorList>
    </citation>
    <scope>IDENTIFICATION</scope>
</reference>
<dbReference type="PROSITE" id="PS50011">
    <property type="entry name" value="PROTEIN_KINASE_DOM"/>
    <property type="match status" value="2"/>
</dbReference>
<keyword evidence="20" id="KW-1185">Reference proteome</keyword>
<dbReference type="InterPro" id="IPR000980">
    <property type="entry name" value="SH2"/>
</dbReference>
<dbReference type="InterPro" id="IPR017441">
    <property type="entry name" value="Protein_kinase_ATP_BS"/>
</dbReference>
<evidence type="ECO:0000256" key="1">
    <source>
        <dbReference type="ARBA" id="ARBA00004496"/>
    </source>
</evidence>
<dbReference type="GO" id="GO:0002376">
    <property type="term" value="P:immune system process"/>
    <property type="evidence" value="ECO:0007669"/>
    <property type="project" value="UniProtKB-KW"/>
</dbReference>
<dbReference type="PROSITE" id="PS00107">
    <property type="entry name" value="PROTEIN_KINASE_ATP"/>
    <property type="match status" value="1"/>
</dbReference>
<evidence type="ECO:0000256" key="10">
    <source>
        <dbReference type="ARBA" id="ARBA00022999"/>
    </source>
</evidence>
<reference evidence="19" key="2">
    <citation type="submission" date="2025-08" db="UniProtKB">
        <authorList>
            <consortium name="Ensembl"/>
        </authorList>
    </citation>
    <scope>IDENTIFICATION</scope>
</reference>
<evidence type="ECO:0000259" key="18">
    <source>
        <dbReference type="PROSITE" id="PS50011"/>
    </source>
</evidence>
<name>A0AAQ4RVT5_GASAC</name>
<feature type="domain" description="Protein kinase" evidence="18">
    <location>
        <begin position="436"/>
        <end position="698"/>
    </location>
</feature>
<dbReference type="GeneTree" id="ENSGT00940000166579"/>
<evidence type="ECO:0000256" key="14">
    <source>
        <dbReference type="PROSITE-ProRule" id="PRU00191"/>
    </source>
</evidence>
<evidence type="ECO:0000313" key="20">
    <source>
        <dbReference type="Proteomes" id="UP000007635"/>
    </source>
</evidence>
<dbReference type="FunFam" id="3.30.505.10:FF:000073">
    <property type="entry name" value="Tyrosine-protein kinase"/>
    <property type="match status" value="1"/>
</dbReference>
<dbReference type="InterPro" id="IPR011009">
    <property type="entry name" value="Kinase-like_dom_sf"/>
</dbReference>
<dbReference type="InterPro" id="IPR036860">
    <property type="entry name" value="SH2_dom_sf"/>
</dbReference>
<dbReference type="PROSITE" id="PS00109">
    <property type="entry name" value="PROTEIN_KINASE_TYR"/>
    <property type="match status" value="1"/>
</dbReference>
<organism evidence="19 20">
    <name type="scientific">Gasterosteus aculeatus aculeatus</name>
    <name type="common">three-spined stickleback</name>
    <dbReference type="NCBI Taxonomy" id="481459"/>
    <lineage>
        <taxon>Eukaryota</taxon>
        <taxon>Metazoa</taxon>
        <taxon>Chordata</taxon>
        <taxon>Craniata</taxon>
        <taxon>Vertebrata</taxon>
        <taxon>Euteleostomi</taxon>
        <taxon>Actinopterygii</taxon>
        <taxon>Neopterygii</taxon>
        <taxon>Teleostei</taxon>
        <taxon>Neoteleostei</taxon>
        <taxon>Acanthomorphata</taxon>
        <taxon>Eupercaria</taxon>
        <taxon>Perciformes</taxon>
        <taxon>Cottioidei</taxon>
        <taxon>Gasterosteales</taxon>
        <taxon>Gasterosteidae</taxon>
        <taxon>Gasterosteus</taxon>
    </lineage>
</organism>
<dbReference type="GO" id="GO:0005829">
    <property type="term" value="C:cytosol"/>
    <property type="evidence" value="ECO:0007669"/>
    <property type="project" value="TreeGrafter"/>
</dbReference>
<dbReference type="GO" id="GO:0035556">
    <property type="term" value="P:intracellular signal transduction"/>
    <property type="evidence" value="ECO:0007669"/>
    <property type="project" value="InterPro"/>
</dbReference>
<dbReference type="GO" id="GO:0050863">
    <property type="term" value="P:regulation of T cell activation"/>
    <property type="evidence" value="ECO:0007669"/>
    <property type="project" value="UniProtKB-ARBA"/>
</dbReference>
<dbReference type="InterPro" id="IPR051286">
    <property type="entry name" value="JAK"/>
</dbReference>
<dbReference type="AlphaFoldDB" id="A0AAQ4RVT5"/>
<dbReference type="Pfam" id="PF18377">
    <property type="entry name" value="FERM_F2"/>
    <property type="match status" value="1"/>
</dbReference>
<dbReference type="Gene3D" id="3.30.200.20">
    <property type="entry name" value="Phosphorylase Kinase, domain 1"/>
    <property type="match status" value="2"/>
</dbReference>
<evidence type="ECO:0000256" key="7">
    <source>
        <dbReference type="ARBA" id="ARBA00022777"/>
    </source>
</evidence>
<evidence type="ECO:0000256" key="2">
    <source>
        <dbReference type="ARBA" id="ARBA00022490"/>
    </source>
</evidence>
<dbReference type="GO" id="GO:0005131">
    <property type="term" value="F:growth hormone receptor binding"/>
    <property type="evidence" value="ECO:0007669"/>
    <property type="project" value="TreeGrafter"/>
</dbReference>
<proteinExistence type="inferred from homology"/>
<dbReference type="InterPro" id="IPR019748">
    <property type="entry name" value="FERM_central"/>
</dbReference>
<dbReference type="SMART" id="SM00252">
    <property type="entry name" value="SH2"/>
    <property type="match status" value="1"/>
</dbReference>
<evidence type="ECO:0000256" key="4">
    <source>
        <dbReference type="ARBA" id="ARBA00022679"/>
    </source>
</evidence>
<comment type="subcellular location">
    <subcellularLocation>
        <location evidence="1">Cytoplasm</location>
    </subcellularLocation>
</comment>
<evidence type="ECO:0000256" key="3">
    <source>
        <dbReference type="ARBA" id="ARBA00022553"/>
    </source>
</evidence>
<evidence type="ECO:0000256" key="6">
    <source>
        <dbReference type="ARBA" id="ARBA00022741"/>
    </source>
</evidence>
<keyword evidence="11 16" id="KW-0829">Tyrosine-protein kinase</keyword>
<dbReference type="PANTHER" id="PTHR45807:SF3">
    <property type="entry name" value="TYROSINE-PROTEIN KINASE JAK3"/>
    <property type="match status" value="1"/>
</dbReference>
<evidence type="ECO:0000256" key="9">
    <source>
        <dbReference type="ARBA" id="ARBA00022859"/>
    </source>
</evidence>
<dbReference type="PANTHER" id="PTHR45807">
    <property type="entry name" value="TYROSINE-PROTEIN KINASE HOPSCOTCH"/>
    <property type="match status" value="1"/>
</dbReference>
<keyword evidence="7 16" id="KW-0418">Kinase</keyword>
<keyword evidence="4 16" id="KW-0808">Transferase</keyword>
<dbReference type="SMART" id="SM00295">
    <property type="entry name" value="B41"/>
    <property type="match status" value="1"/>
</dbReference>
<dbReference type="Pfam" id="PF17887">
    <property type="entry name" value="Jak1_Phl"/>
    <property type="match status" value="1"/>
</dbReference>
<evidence type="ECO:0000256" key="13">
    <source>
        <dbReference type="ARBA" id="ARBA00063638"/>
    </source>
</evidence>
<evidence type="ECO:0000256" key="15">
    <source>
        <dbReference type="PROSITE-ProRule" id="PRU10141"/>
    </source>
</evidence>
<accession>A0AAQ4RVT5</accession>
<evidence type="ECO:0000259" key="17">
    <source>
        <dbReference type="PROSITE" id="PS50001"/>
    </source>
</evidence>
<evidence type="ECO:0000256" key="16">
    <source>
        <dbReference type="RuleBase" id="RU362096"/>
    </source>
</evidence>
<dbReference type="Pfam" id="PF21990">
    <property type="entry name" value="SH2_1"/>
    <property type="match status" value="1"/>
</dbReference>
<dbReference type="CDD" id="cd14473">
    <property type="entry name" value="FERM_B-lobe"/>
    <property type="match status" value="1"/>
</dbReference>
<dbReference type="InterPro" id="IPR019749">
    <property type="entry name" value="Band_41_domain"/>
</dbReference>
<keyword evidence="9" id="KW-0391">Immunity</keyword>
<dbReference type="GO" id="GO:0005524">
    <property type="term" value="F:ATP binding"/>
    <property type="evidence" value="ECO:0007669"/>
    <property type="project" value="UniProtKB-UniRule"/>
</dbReference>
<dbReference type="InterPro" id="IPR016251">
    <property type="entry name" value="Tyr_kinase_non-rcpt_Jak/Tyk2"/>
</dbReference>
<evidence type="ECO:0000256" key="11">
    <source>
        <dbReference type="ARBA" id="ARBA00023137"/>
    </source>
</evidence>
<dbReference type="InterPro" id="IPR020635">
    <property type="entry name" value="Tyr_kinase_cat_dom"/>
</dbReference>
<dbReference type="GO" id="GO:0004715">
    <property type="term" value="F:non-membrane spanning protein tyrosine kinase activity"/>
    <property type="evidence" value="ECO:0007669"/>
    <property type="project" value="UniProtKB-EC"/>
</dbReference>
<evidence type="ECO:0000313" key="19">
    <source>
        <dbReference type="Ensembl" id="ENSGACP00000067012.1"/>
    </source>
</evidence>
<comment type="catalytic activity">
    <reaction evidence="12 16">
        <text>L-tyrosyl-[protein] + ATP = O-phospho-L-tyrosyl-[protein] + ADP + H(+)</text>
        <dbReference type="Rhea" id="RHEA:10596"/>
        <dbReference type="Rhea" id="RHEA-COMP:10136"/>
        <dbReference type="Rhea" id="RHEA-COMP:20101"/>
        <dbReference type="ChEBI" id="CHEBI:15378"/>
        <dbReference type="ChEBI" id="CHEBI:30616"/>
        <dbReference type="ChEBI" id="CHEBI:46858"/>
        <dbReference type="ChEBI" id="CHEBI:61978"/>
        <dbReference type="ChEBI" id="CHEBI:456216"/>
        <dbReference type="EC" id="2.7.10.2"/>
    </reaction>
</comment>
<reference evidence="19 20" key="1">
    <citation type="journal article" date="2021" name="G3 (Bethesda)">
        <title>Improved contiguity of the threespine stickleback genome using long-read sequencing.</title>
        <authorList>
            <person name="Nath S."/>
            <person name="Shaw D.E."/>
            <person name="White M.A."/>
        </authorList>
    </citation>
    <scope>NUCLEOTIDE SEQUENCE [LARGE SCALE GENOMIC DNA]</scope>
    <source>
        <strain evidence="19 20">Lake Benthic</strain>
    </source>
</reference>
<evidence type="ECO:0000256" key="12">
    <source>
        <dbReference type="ARBA" id="ARBA00051245"/>
    </source>
</evidence>
<dbReference type="InterPro" id="IPR000719">
    <property type="entry name" value="Prot_kinase_dom"/>
</dbReference>
<comment type="subunit">
    <text evidence="13">Interacts with STAM2 and MYO18A. Interacts with SHB. Interacts with CD69.</text>
</comment>
<dbReference type="InterPro" id="IPR001245">
    <property type="entry name" value="Ser-Thr/Tyr_kinase_cat_dom"/>
</dbReference>
<dbReference type="Gene3D" id="3.30.505.10">
    <property type="entry name" value="SH2 domain"/>
    <property type="match status" value="1"/>
</dbReference>
<dbReference type="CDD" id="cd05038">
    <property type="entry name" value="PTKc_Jak_rpt2"/>
    <property type="match status" value="1"/>
</dbReference>
<dbReference type="GO" id="GO:0030154">
    <property type="term" value="P:cell differentiation"/>
    <property type="evidence" value="ECO:0007669"/>
    <property type="project" value="TreeGrafter"/>
</dbReference>
<dbReference type="SUPFAM" id="SSF50729">
    <property type="entry name" value="PH domain-like"/>
    <property type="match status" value="1"/>
</dbReference>
<keyword evidence="3" id="KW-0597">Phosphoprotein</keyword>
<dbReference type="PRINTS" id="PR01823">
    <property type="entry name" value="JANUSKINASE"/>
</dbReference>
<dbReference type="GO" id="GO:0019221">
    <property type="term" value="P:cytokine-mediated signaling pathway"/>
    <property type="evidence" value="ECO:0007669"/>
    <property type="project" value="TreeGrafter"/>
</dbReference>
<dbReference type="SUPFAM" id="SSF55550">
    <property type="entry name" value="SH2 domain"/>
    <property type="match status" value="1"/>
</dbReference>
<dbReference type="GO" id="GO:1903037">
    <property type="term" value="P:regulation of leukocyte cell-cell adhesion"/>
    <property type="evidence" value="ECO:0007669"/>
    <property type="project" value="UniProtKB-ARBA"/>
</dbReference>
<keyword evidence="2" id="KW-0963">Cytoplasm</keyword>
<dbReference type="SMART" id="SM00219">
    <property type="entry name" value="TyrKc"/>
    <property type="match status" value="2"/>
</dbReference>
<dbReference type="SUPFAM" id="SSF56112">
    <property type="entry name" value="Protein kinase-like (PK-like)"/>
    <property type="match status" value="2"/>
</dbReference>
<evidence type="ECO:0000256" key="8">
    <source>
        <dbReference type="ARBA" id="ARBA00022840"/>
    </source>
</evidence>
<dbReference type="GO" id="GO:0060397">
    <property type="term" value="P:growth hormone receptor signaling pathway via JAK-STAT"/>
    <property type="evidence" value="ECO:0007669"/>
    <property type="project" value="TreeGrafter"/>
</dbReference>
<dbReference type="InterPro" id="IPR008266">
    <property type="entry name" value="Tyr_kinase_AS"/>
</dbReference>
<dbReference type="Ensembl" id="ENSGACT00000071742.1">
    <property type="protein sequence ID" value="ENSGACP00000067012.1"/>
    <property type="gene ID" value="ENSGACG00000008647.2"/>
</dbReference>
<feature type="binding site" evidence="15">
    <location>
        <position position="769"/>
    </location>
    <ligand>
        <name>ATP</name>
        <dbReference type="ChEBI" id="CHEBI:30616"/>
    </ligand>
</feature>
<dbReference type="InterPro" id="IPR041381">
    <property type="entry name" value="JAK1-3/TYK2_PHL_dom"/>
</dbReference>
<dbReference type="Proteomes" id="UP000007635">
    <property type="component" value="Chromosome VIII"/>
</dbReference>
<feature type="domain" description="SH2" evidence="17">
    <location>
        <begin position="336"/>
        <end position="430"/>
    </location>
</feature>
<evidence type="ECO:0000256" key="5">
    <source>
        <dbReference type="ARBA" id="ARBA00022737"/>
    </source>
</evidence>
<dbReference type="PROSITE" id="PS50001">
    <property type="entry name" value="SH2"/>
    <property type="match status" value="1"/>
</dbReference>
<dbReference type="InterPro" id="IPR041155">
    <property type="entry name" value="FERM_F1"/>
</dbReference>
<keyword evidence="8 15" id="KW-0067">ATP-binding</keyword>
<keyword evidence="6 15" id="KW-0547">Nucleotide-binding</keyword>
<dbReference type="FunFam" id="1.10.510.10:FF:000110">
    <property type="entry name" value="Tyrosine-protein kinase"/>
    <property type="match status" value="1"/>
</dbReference>
<dbReference type="Pfam" id="PF07714">
    <property type="entry name" value="PK_Tyr_Ser-Thr"/>
    <property type="match status" value="2"/>
</dbReference>
<comment type="similarity">
    <text evidence="16">Belongs to the protein kinase superfamily. Tyr protein kinase family.</text>
</comment>
<dbReference type="Gene3D" id="1.10.510.10">
    <property type="entry name" value="Transferase(Phosphotransferase) domain 1"/>
    <property type="match status" value="2"/>
</dbReference>
<dbReference type="InterPro" id="IPR041046">
    <property type="entry name" value="FERM_F2"/>
</dbReference>
<dbReference type="FunFam" id="3.30.200.20:FF:000084">
    <property type="entry name" value="Tyrosine-protein kinase"/>
    <property type="match status" value="1"/>
</dbReference>
<sequence>MDLREEESAPLVIRDWGGSQRLRSTNGPNLQVHLYFLPSTKNETTIHISSGQISAENVCIQACKKCGKTLLTKHGCDPNVTLFCTMNSFLVNRFFFGNWFGQGPGTSYRYSLTRDRISPVFDCSVIDYLFSQLRSDFIACEAGVCPPLSAQEECLGLAVLDLWRMAKERHQSVKELCMTVSYKSCLPMSHREDIQRRNRLDRYRIRNTLKRFLKKLGSCSIDECSLKLKYLIELAGIVPSLGSETFQVNPSSSQSQSTFSLVKVTWERGIETSGNSRVVTITRKDDRCLEANFQSLKEALSFVSLVDGYFRLSTDSNHYFCQNIAPPSVLEGIKNHCHGPITSEFAVSKLKKSGFKGGTFLLRQSPKNYDNFFLTTPLGLDYKDCLIIKNERYSLPGVQKSFSSLKELTGYYQQNKLLLADVPVKLLRCCPPQHKGVFLKILGQGSFTRNFKGYKTDIRDGEKYVTPVFLKELDVIHKHRWESFFEAASVMSQISHSHLLLVYGVSVHGVQNIMVQEFVEYGALDLYLKRRRSLSMSWKLDVAKQLASALLFLEEKNIVHGNICAKNLLLAREDDPSQGISPFIKLSDPGISVAMLGKEVTLDRIPWVAPELLDSPENLTLGCDKWSFGATVWEIFNNGNTPLLGWELEKKEQFYKSFQQLPPSQWTELADLVSQCMDYQAVFRPSCRCIIRQLNSLITSDYVILHATEPIAKSSVRRTSIPAQPEQTVFEERHLRFISSLGKGNFGSVELCRYDPLGDNTGELVAVKKLQPNEKSTLEDFKKEVKILSIFECEYIVKYKGICYSTGRLSMSLVMEYLPHGNLIGYLNTYQHINTRRMLLFASQICKGMEYLQSLRYVHRDLAARNILVASESLVKIADFGLTKVIPFDKDYYRVMQPGESPIFWYAPESINESRFSHKSDVWSFGVVLHELFSYCNTNYNPKRVGGLTLIHRFSMHLENILKSNWRLPAPSNCPPEVYGLMKQCWAYNFEERPCFSSLGKQIETIMQEERDNLKG</sequence>
<keyword evidence="5" id="KW-0677">Repeat</keyword>
<protein>
    <recommendedName>
        <fullName evidence="16">Tyrosine-protein kinase</fullName>
        <ecNumber evidence="16">2.7.10.2</ecNumber>
    </recommendedName>
</protein>
<dbReference type="PRINTS" id="PR00109">
    <property type="entry name" value="TYRKINASE"/>
</dbReference>
<keyword evidence="10 14" id="KW-0727">SH2 domain</keyword>
<dbReference type="GO" id="GO:0007259">
    <property type="term" value="P:cell surface receptor signaling pathway via JAK-STAT"/>
    <property type="evidence" value="ECO:0007669"/>
    <property type="project" value="TreeGrafter"/>
</dbReference>
<dbReference type="EC" id="2.7.10.2" evidence="16"/>
<dbReference type="Pfam" id="PF18379">
    <property type="entry name" value="FERM_F1"/>
    <property type="match status" value="1"/>
</dbReference>
<dbReference type="GO" id="GO:0016020">
    <property type="term" value="C:membrane"/>
    <property type="evidence" value="ECO:0007669"/>
    <property type="project" value="InterPro"/>
</dbReference>
<feature type="domain" description="Protein kinase" evidence="18">
    <location>
        <begin position="735"/>
        <end position="1007"/>
    </location>
</feature>
<dbReference type="FunFam" id="1.10.510.10:FF:000114">
    <property type="entry name" value="Tyrosine-protein kinase JAK2"/>
    <property type="match status" value="1"/>
</dbReference>